<evidence type="ECO:0000256" key="4">
    <source>
        <dbReference type="ARBA" id="ARBA00022679"/>
    </source>
</evidence>
<organism evidence="14 15">
    <name type="scientific">Desulfotomaculum nigrificans (strain DSM 14880 / VKM B-2319 / CO-1-SRB)</name>
    <name type="common">Desulfotomaculum carboxydivorans</name>
    <dbReference type="NCBI Taxonomy" id="868595"/>
    <lineage>
        <taxon>Bacteria</taxon>
        <taxon>Bacillati</taxon>
        <taxon>Bacillota</taxon>
        <taxon>Clostridia</taxon>
        <taxon>Eubacteriales</taxon>
        <taxon>Desulfotomaculaceae</taxon>
        <taxon>Desulfotomaculum</taxon>
    </lineage>
</organism>
<evidence type="ECO:0000256" key="11">
    <source>
        <dbReference type="ARBA" id="ARBA00023118"/>
    </source>
</evidence>
<dbReference type="PANTHER" id="PTHR36528:SF1">
    <property type="entry name" value="CRISPR SYSTEM SINGLE-STRAND-SPECIFIC DEOXYRIBONUCLEASE CAS10_CSM1 (SUBTYPE III-A)"/>
    <property type="match status" value="1"/>
</dbReference>
<comment type="cofactor">
    <cofactor evidence="1">
        <name>a divalent metal cation</name>
        <dbReference type="ChEBI" id="CHEBI:60240"/>
    </cofactor>
</comment>
<dbReference type="STRING" id="868595.Desca_0572"/>
<evidence type="ECO:0000256" key="2">
    <source>
        <dbReference type="ARBA" id="ARBA00005700"/>
    </source>
</evidence>
<dbReference type="GO" id="GO:0005524">
    <property type="term" value="F:ATP binding"/>
    <property type="evidence" value="ECO:0007669"/>
    <property type="project" value="UniProtKB-KW"/>
</dbReference>
<keyword evidence="10" id="KW-0067">ATP-binding</keyword>
<dbReference type="Proteomes" id="UP000009226">
    <property type="component" value="Chromosome"/>
</dbReference>
<evidence type="ECO:0000256" key="7">
    <source>
        <dbReference type="ARBA" id="ARBA00022759"/>
    </source>
</evidence>
<keyword evidence="4" id="KW-0808">Transferase</keyword>
<evidence type="ECO:0000259" key="13">
    <source>
        <dbReference type="PROSITE" id="PS50887"/>
    </source>
</evidence>
<feature type="domain" description="GGDEF" evidence="13">
    <location>
        <begin position="555"/>
        <end position="703"/>
    </location>
</feature>
<keyword evidence="15" id="KW-1185">Reference proteome</keyword>
<evidence type="ECO:0000256" key="1">
    <source>
        <dbReference type="ARBA" id="ARBA00001968"/>
    </source>
</evidence>
<dbReference type="InterPro" id="IPR041062">
    <property type="entry name" value="Csm1_B"/>
</dbReference>
<dbReference type="Pfam" id="PF22335">
    <property type="entry name" value="Cas10-Cmr2_palm2"/>
    <property type="match status" value="1"/>
</dbReference>
<dbReference type="GO" id="GO:0004527">
    <property type="term" value="F:exonuclease activity"/>
    <property type="evidence" value="ECO:0007669"/>
    <property type="project" value="UniProtKB-KW"/>
</dbReference>
<dbReference type="HOGENOM" id="CLU_017487_0_0_9"/>
<proteinExistence type="inferred from homology"/>
<dbReference type="InterPro" id="IPR006674">
    <property type="entry name" value="HD_domain"/>
</dbReference>
<evidence type="ECO:0000256" key="3">
    <source>
        <dbReference type="ARBA" id="ARBA00014333"/>
    </source>
</evidence>
<evidence type="ECO:0000313" key="14">
    <source>
        <dbReference type="EMBL" id="AEF93462.1"/>
    </source>
</evidence>
<evidence type="ECO:0000256" key="8">
    <source>
        <dbReference type="ARBA" id="ARBA00022801"/>
    </source>
</evidence>
<dbReference type="Pfam" id="PF18211">
    <property type="entry name" value="Csm1_B"/>
    <property type="match status" value="1"/>
</dbReference>
<dbReference type="GO" id="GO:0016740">
    <property type="term" value="F:transferase activity"/>
    <property type="evidence" value="ECO:0007669"/>
    <property type="project" value="UniProtKB-KW"/>
</dbReference>
<protein>
    <recommendedName>
        <fullName evidence="3">CRISPR system single-strand-specific deoxyribonuclease Cas10/Csm1 (subtype III-A)</fullName>
    </recommendedName>
    <alternativeName>
        <fullName evidence="12">Cyclic oligoadenylate synthase</fullName>
    </alternativeName>
</protein>
<dbReference type="InterPro" id="IPR052117">
    <property type="entry name" value="Cas10/Csm1_subtype-III-A"/>
</dbReference>
<dbReference type="eggNOG" id="COG1353">
    <property type="taxonomic scope" value="Bacteria"/>
</dbReference>
<keyword evidence="11" id="KW-0051">Antiviral defense</keyword>
<sequence>MNREYQTIVLAGLLHDIGKFLQRGDFLRSLKVAGKHPAVSAGFIKAWHQVFEKVADVQLLIELVQRHHETNSFPPELQVQQADPQIRPLAYLVSAADNYSSAERGEQSGEYRDYKTVPLASVFARLKLNHPTPEVYHYKLHPLNPVNSFPQPFKALDPQQTNKYLNAFGREFAKMADSIKLSDFACLYTHLLSLLQRYTWCIPSNTQELMPDISLYDHLRTTSAIAACLYRYHKETGTLHEKAITDKNSNKFRLVVGDLSGIQNYIFDIANIGVGGVAKRLRARSFYLNVLSEAISHRLINSFDLPITNVVMSSGGKFYVLIPNLPGSAEKIDNWQNELDQWSVNEFNGEIIINLAQTTFNGQAFNHFGEILAELADGLNCRKSTPLKGYLVNNDAWVTERFTRDQPKIAAGLCRSCHKGAVSYIDDNGDGLCRHCQRDLHMGSLLPGASYIAFTRSNVPAKYQSTTFQIYDNYSITLFADAPDQEYPAYLVNKLTDSDVGEIANHPALPKLVANYIPLAHEDYCSGCSGCHDEKPVPGQPVYFDCLANRARGRKLLGYLKADVDNLGQLFVFGLREEKADRNSISRIATMSRMLDLFFSGRVEQLLNNHYDSCYTVFSGGDDLLIVGPWDEVTKLALQVQREFTEFTNNNKNITLSAAVSLLKPGIPVSRSVVVAENALEMSKETVLKGESEGRNQLTLLGRTFKWSKAAQLLERAEQLTAWLEADILSTGFMRKLLGFFTMYKHYYDRGDARGLKYLPLLTYTVTRYFPRMDECSGDKLDALLWTQNLKQLDHDELIYLDLLVKYALCAKE</sequence>
<dbReference type="PANTHER" id="PTHR36528">
    <property type="entry name" value="CRISPR SYSTEM SINGLE-STRAND-SPECIFIC DEOXYRIBONUCLEASE CAS10/CSM1 (SUBTYPE III-A)"/>
    <property type="match status" value="1"/>
</dbReference>
<accession>F6B7U0</accession>
<keyword evidence="6" id="KW-0547">Nucleotide-binding</keyword>
<evidence type="ECO:0000256" key="5">
    <source>
        <dbReference type="ARBA" id="ARBA00022722"/>
    </source>
</evidence>
<keyword evidence="8" id="KW-0378">Hydrolase</keyword>
<evidence type="ECO:0000256" key="12">
    <source>
        <dbReference type="ARBA" id="ARBA00032922"/>
    </source>
</evidence>
<dbReference type="GO" id="GO:0051607">
    <property type="term" value="P:defense response to virus"/>
    <property type="evidence" value="ECO:0007669"/>
    <property type="project" value="UniProtKB-KW"/>
</dbReference>
<keyword evidence="5" id="KW-0540">Nuclease</keyword>
<name>F6B7U0_DESCC</name>
<dbReference type="KEGG" id="dca:Desca_0572"/>
<dbReference type="InterPro" id="IPR013408">
    <property type="entry name" value="Cas10/Csm1"/>
</dbReference>
<dbReference type="RefSeq" id="WP_013809704.1">
    <property type="nucleotide sequence ID" value="NC_015565.1"/>
</dbReference>
<evidence type="ECO:0000256" key="9">
    <source>
        <dbReference type="ARBA" id="ARBA00022839"/>
    </source>
</evidence>
<gene>
    <name evidence="14" type="ordered locus">Desca_0572</name>
</gene>
<reference evidence="14 15" key="1">
    <citation type="submission" date="2011-05" db="EMBL/GenBank/DDBJ databases">
        <title>Complete sequence of Desulfotomaculum carboxydivorans CO-1-SRB.</title>
        <authorList>
            <consortium name="US DOE Joint Genome Institute"/>
            <person name="Lucas S."/>
            <person name="Han J."/>
            <person name="Lapidus A."/>
            <person name="Cheng J.-F."/>
            <person name="Goodwin L."/>
            <person name="Pitluck S."/>
            <person name="Peters L."/>
            <person name="Mikhailova N."/>
            <person name="Lu M."/>
            <person name="Han C."/>
            <person name="Tapia R."/>
            <person name="Land M."/>
            <person name="Hauser L."/>
            <person name="Kyrpides N."/>
            <person name="Ivanova N."/>
            <person name="Pagani I."/>
            <person name="Stams A."/>
            <person name="Plugge C."/>
            <person name="Muyzer G."/>
            <person name="Kuever J."/>
            <person name="Parshina S."/>
            <person name="Ivanova A."/>
            <person name="Nazina T."/>
            <person name="Woyke T."/>
        </authorList>
    </citation>
    <scope>NUCLEOTIDE SEQUENCE [LARGE SCALE GENOMIC DNA]</scope>
    <source>
        <strain evidence="15">DSM 14880 / VKM B-2319 / CO-1-SRB</strain>
    </source>
</reference>
<dbReference type="PROSITE" id="PS50887">
    <property type="entry name" value="GGDEF"/>
    <property type="match status" value="1"/>
</dbReference>
<comment type="similarity">
    <text evidence="2">Belongs to the CRISPR-associated Cas10/Csm1 family.</text>
</comment>
<dbReference type="InterPro" id="IPR054767">
    <property type="entry name" value="Cas10-Cmr2_palm2"/>
</dbReference>
<dbReference type="NCBIfam" id="TIGR02578">
    <property type="entry name" value="cas_TM1811_Csm1"/>
    <property type="match status" value="1"/>
</dbReference>
<dbReference type="Gene3D" id="3.30.70.270">
    <property type="match status" value="1"/>
</dbReference>
<dbReference type="Pfam" id="PF01966">
    <property type="entry name" value="HD"/>
    <property type="match status" value="1"/>
</dbReference>
<dbReference type="InterPro" id="IPR043128">
    <property type="entry name" value="Rev_trsase/Diguanyl_cyclase"/>
</dbReference>
<dbReference type="SUPFAM" id="SSF109604">
    <property type="entry name" value="HD-domain/PDEase-like"/>
    <property type="match status" value="1"/>
</dbReference>
<dbReference type="Gene3D" id="1.10.3210.10">
    <property type="entry name" value="Hypothetical protein af1432"/>
    <property type="match status" value="1"/>
</dbReference>
<dbReference type="EMBL" id="CP002736">
    <property type="protein sequence ID" value="AEF93462.1"/>
    <property type="molecule type" value="Genomic_DNA"/>
</dbReference>
<evidence type="ECO:0000256" key="6">
    <source>
        <dbReference type="ARBA" id="ARBA00022741"/>
    </source>
</evidence>
<evidence type="ECO:0000313" key="15">
    <source>
        <dbReference type="Proteomes" id="UP000009226"/>
    </source>
</evidence>
<dbReference type="CDD" id="cd09680">
    <property type="entry name" value="Cas10_III"/>
    <property type="match status" value="1"/>
</dbReference>
<keyword evidence="9" id="KW-0269">Exonuclease</keyword>
<dbReference type="InterPro" id="IPR000160">
    <property type="entry name" value="GGDEF_dom"/>
</dbReference>
<dbReference type="GO" id="GO:0004519">
    <property type="term" value="F:endonuclease activity"/>
    <property type="evidence" value="ECO:0007669"/>
    <property type="project" value="UniProtKB-KW"/>
</dbReference>
<keyword evidence="7" id="KW-0255">Endonuclease</keyword>
<dbReference type="AlphaFoldDB" id="F6B7U0"/>
<evidence type="ECO:0000256" key="10">
    <source>
        <dbReference type="ARBA" id="ARBA00022840"/>
    </source>
</evidence>